<gene>
    <name evidence="1" type="ORF">D8M03_12715</name>
</gene>
<dbReference type="AlphaFoldDB" id="A0A494YY69"/>
<evidence type="ECO:0008006" key="3">
    <source>
        <dbReference type="Google" id="ProtNLM"/>
    </source>
</evidence>
<accession>A0A494YY69</accession>
<comment type="caution">
    <text evidence="1">The sequence shown here is derived from an EMBL/GenBank/DDBJ whole genome shotgun (WGS) entry which is preliminary data.</text>
</comment>
<dbReference type="Proteomes" id="UP000272238">
    <property type="component" value="Unassembled WGS sequence"/>
</dbReference>
<sequence>MQRKEMRLRRIQHLAHKIMDEINLREEHSQSEELLMVIDNLSRALGELADPCGYYSLDYIEDKMEKSHSLLINKLKKLDFSSEKKIIQ</sequence>
<organism evidence="1 2">
    <name type="scientific">Ureibacillus endophyticus</name>
    <dbReference type="NCBI Taxonomy" id="1978490"/>
    <lineage>
        <taxon>Bacteria</taxon>
        <taxon>Bacillati</taxon>
        <taxon>Bacillota</taxon>
        <taxon>Bacilli</taxon>
        <taxon>Bacillales</taxon>
        <taxon>Caryophanaceae</taxon>
        <taxon>Ureibacillus</taxon>
    </lineage>
</organism>
<proteinExistence type="predicted"/>
<dbReference type="RefSeq" id="WP_121215199.1">
    <property type="nucleotide sequence ID" value="NZ_RBZN01000035.1"/>
</dbReference>
<protein>
    <recommendedName>
        <fullName evidence="3">Group-specific protein</fullName>
    </recommendedName>
</protein>
<name>A0A494YY69_9BACL</name>
<evidence type="ECO:0000313" key="1">
    <source>
        <dbReference type="EMBL" id="RKQ15086.1"/>
    </source>
</evidence>
<reference evidence="1 2" key="1">
    <citation type="journal article" date="2016" name="Antonie Van Leeuwenhoek">
        <title>Lysinibacillus endophyticus sp. nov., an indole-3-acetic acid producing endophytic bacterium isolated from corn root (Zea mays cv. Xinken-5).</title>
        <authorList>
            <person name="Yu J."/>
            <person name="Guan X."/>
            <person name="Liu C."/>
            <person name="Xiang W."/>
            <person name="Yu Z."/>
            <person name="Liu X."/>
            <person name="Wang G."/>
        </authorList>
    </citation>
    <scope>NUCLEOTIDE SEQUENCE [LARGE SCALE GENOMIC DNA]</scope>
    <source>
        <strain evidence="1 2">DSM 100506</strain>
    </source>
</reference>
<evidence type="ECO:0000313" key="2">
    <source>
        <dbReference type="Proteomes" id="UP000272238"/>
    </source>
</evidence>
<keyword evidence="2" id="KW-1185">Reference proteome</keyword>
<dbReference type="EMBL" id="RBZN01000035">
    <property type="protein sequence ID" value="RKQ15086.1"/>
    <property type="molecule type" value="Genomic_DNA"/>
</dbReference>
<dbReference type="OrthoDB" id="2896931at2"/>